<name>A0A1I3FV33_9RHOB</name>
<protein>
    <submittedName>
        <fullName evidence="1">Uncharacterized protein</fullName>
    </submittedName>
</protein>
<keyword evidence="2" id="KW-1185">Reference proteome</keyword>
<accession>A0A1I3FV33</accession>
<dbReference type="Pfam" id="PF11672">
    <property type="entry name" value="DUF3268"/>
    <property type="match status" value="1"/>
</dbReference>
<evidence type="ECO:0000313" key="2">
    <source>
        <dbReference type="Proteomes" id="UP000199377"/>
    </source>
</evidence>
<sequence length="135" mass="15568">MPRAPALRLWCCGCNAEVAPRLTDGREIYPHRDDLASLPFWRCDACRNFVGCHHKTKDRTRPLGCIPTPEVKNARQHIHRILDPIWKAGRMPRGKVYAQIASRLGVEEYHTAEIRSVEEARRVYRAVREIAQEIA</sequence>
<dbReference type="InterPro" id="IPR021686">
    <property type="entry name" value="DUF3268"/>
</dbReference>
<reference evidence="1 2" key="1">
    <citation type="submission" date="2016-10" db="EMBL/GenBank/DDBJ databases">
        <authorList>
            <person name="de Groot N.N."/>
        </authorList>
    </citation>
    <scope>NUCLEOTIDE SEQUENCE [LARGE SCALE GENOMIC DNA]</scope>
    <source>
        <strain evidence="1 2">CGMCC 1.11030</strain>
    </source>
</reference>
<dbReference type="Proteomes" id="UP000199377">
    <property type="component" value="Unassembled WGS sequence"/>
</dbReference>
<dbReference type="OrthoDB" id="1028010at2"/>
<dbReference type="STRING" id="1114924.SAMN05216258_104534"/>
<organism evidence="1 2">
    <name type="scientific">Albimonas pacifica</name>
    <dbReference type="NCBI Taxonomy" id="1114924"/>
    <lineage>
        <taxon>Bacteria</taxon>
        <taxon>Pseudomonadati</taxon>
        <taxon>Pseudomonadota</taxon>
        <taxon>Alphaproteobacteria</taxon>
        <taxon>Rhodobacterales</taxon>
        <taxon>Paracoccaceae</taxon>
        <taxon>Albimonas</taxon>
    </lineage>
</organism>
<dbReference type="EMBL" id="FOQH01000004">
    <property type="protein sequence ID" value="SFI15024.1"/>
    <property type="molecule type" value="Genomic_DNA"/>
</dbReference>
<gene>
    <name evidence="1" type="ORF">SAMN05216258_104534</name>
</gene>
<dbReference type="RefSeq" id="WP_092859799.1">
    <property type="nucleotide sequence ID" value="NZ_FOQH01000004.1"/>
</dbReference>
<proteinExistence type="predicted"/>
<dbReference type="AlphaFoldDB" id="A0A1I3FV33"/>
<evidence type="ECO:0000313" key="1">
    <source>
        <dbReference type="EMBL" id="SFI15024.1"/>
    </source>
</evidence>